<dbReference type="EMBL" id="CP047423">
    <property type="protein sequence ID" value="QPD03699.1"/>
    <property type="molecule type" value="Genomic_DNA"/>
</dbReference>
<accession>A0A7S8FDC4</accession>
<dbReference type="NCBIfam" id="NF046097">
    <property type="entry name" value="CV_2116_dom"/>
    <property type="match status" value="1"/>
</dbReference>
<sequence>MTHAVTYKGFTLQPAPRQLVDTGQWELNVFISWATEDEEDSRHFVKTGRYVTAEEATAQCIAYGRQVVDGHIPGASVG</sequence>
<proteinExistence type="predicted"/>
<protein>
    <submittedName>
        <fullName evidence="1">Uncharacterized protein</fullName>
    </submittedName>
</protein>
<dbReference type="AlphaFoldDB" id="A0A7S8FDC4"/>
<evidence type="ECO:0000313" key="1">
    <source>
        <dbReference type="EMBL" id="QPD03699.1"/>
    </source>
</evidence>
<reference evidence="1 2" key="1">
    <citation type="journal article" date="2020" name="ISME J.">
        <title>Enrichment and physiological characterization of a novel comammox Nitrospira indicates ammonium inhibition of complete nitrification.</title>
        <authorList>
            <person name="Sakoula D."/>
            <person name="Koch H."/>
            <person name="Frank J."/>
            <person name="Jetten M.S.M."/>
            <person name="van Kessel M.A.H.J."/>
            <person name="Lucker S."/>
        </authorList>
    </citation>
    <scope>NUCLEOTIDE SEQUENCE [LARGE SCALE GENOMIC DNA]</scope>
    <source>
        <strain evidence="1">Comreactor17</strain>
    </source>
</reference>
<gene>
    <name evidence="1" type="ORF">Nkreftii_001473</name>
</gene>
<evidence type="ECO:0000313" key="2">
    <source>
        <dbReference type="Proteomes" id="UP000593737"/>
    </source>
</evidence>
<dbReference type="KEGG" id="nkf:Nkreftii_001473"/>
<dbReference type="Proteomes" id="UP000593737">
    <property type="component" value="Chromosome"/>
</dbReference>
<name>A0A7S8FDC4_9BACT</name>
<organism evidence="1 2">
    <name type="scientific">Candidatus Nitrospira kreftii</name>
    <dbReference type="NCBI Taxonomy" id="2652173"/>
    <lineage>
        <taxon>Bacteria</taxon>
        <taxon>Pseudomonadati</taxon>
        <taxon>Nitrospirota</taxon>
        <taxon>Nitrospiria</taxon>
        <taxon>Nitrospirales</taxon>
        <taxon>Nitrospiraceae</taxon>
        <taxon>Nitrospira</taxon>
    </lineage>
</organism>